<accession>A0A6B0U526</accession>
<organism evidence="1">
    <name type="scientific">Ixodes ricinus</name>
    <name type="common">Common tick</name>
    <name type="synonym">Acarus ricinus</name>
    <dbReference type="NCBI Taxonomy" id="34613"/>
    <lineage>
        <taxon>Eukaryota</taxon>
        <taxon>Metazoa</taxon>
        <taxon>Ecdysozoa</taxon>
        <taxon>Arthropoda</taxon>
        <taxon>Chelicerata</taxon>
        <taxon>Arachnida</taxon>
        <taxon>Acari</taxon>
        <taxon>Parasitiformes</taxon>
        <taxon>Ixodida</taxon>
        <taxon>Ixodoidea</taxon>
        <taxon>Ixodidae</taxon>
        <taxon>Ixodinae</taxon>
        <taxon>Ixodes</taxon>
    </lineage>
</organism>
<name>A0A6B0U526_IXORI</name>
<dbReference type="AlphaFoldDB" id="A0A6B0U526"/>
<sequence length="97" mass="10819">MLMTATSSLGCLIGERATSWVSLLLKSWRLSACLNFRNSCCPLLKAGMPVDCRSPWPAAHQSILKVELFVALFLCIFVLKRLVKADRLERVLRGIAL</sequence>
<proteinExistence type="predicted"/>
<dbReference type="EMBL" id="GIFC01005559">
    <property type="protein sequence ID" value="MXU87642.1"/>
    <property type="molecule type" value="Transcribed_RNA"/>
</dbReference>
<reference evidence="1" key="1">
    <citation type="submission" date="2019-12" db="EMBL/GenBank/DDBJ databases">
        <title>An insight into the sialome of adult female Ixodes ricinus ticks feeding for 6 days.</title>
        <authorList>
            <person name="Perner J."/>
            <person name="Ribeiro J.M.C."/>
        </authorList>
    </citation>
    <scope>NUCLEOTIDE SEQUENCE</scope>
    <source>
        <strain evidence="1">Semi-engorged</strain>
        <tissue evidence="1">Salivary glands</tissue>
    </source>
</reference>
<evidence type="ECO:0000313" key="1">
    <source>
        <dbReference type="EMBL" id="MXU87642.1"/>
    </source>
</evidence>
<protein>
    <submittedName>
        <fullName evidence="1">Uncharacterized protein</fullName>
    </submittedName>
</protein>